<feature type="domain" description="HTH gntR-type" evidence="4">
    <location>
        <begin position="6"/>
        <end position="74"/>
    </location>
</feature>
<dbReference type="Proteomes" id="UP000298213">
    <property type="component" value="Unassembled WGS sequence"/>
</dbReference>
<dbReference type="PROSITE" id="PS50949">
    <property type="entry name" value="HTH_GNTR"/>
    <property type="match status" value="1"/>
</dbReference>
<organism evidence="5 6">
    <name type="scientific">Sphingomonas parva</name>
    <dbReference type="NCBI Taxonomy" id="2555898"/>
    <lineage>
        <taxon>Bacteria</taxon>
        <taxon>Pseudomonadati</taxon>
        <taxon>Pseudomonadota</taxon>
        <taxon>Alphaproteobacteria</taxon>
        <taxon>Sphingomonadales</taxon>
        <taxon>Sphingomonadaceae</taxon>
        <taxon>Sphingomonas</taxon>
    </lineage>
</organism>
<dbReference type="SMART" id="SM00895">
    <property type="entry name" value="FCD"/>
    <property type="match status" value="1"/>
</dbReference>
<dbReference type="InterPro" id="IPR036390">
    <property type="entry name" value="WH_DNA-bd_sf"/>
</dbReference>
<dbReference type="AlphaFoldDB" id="A0A4Y8ZQT6"/>
<sequence length="249" mass="27212">MHVPARKLYQRIAEDIAAAIADGRYRPGTRLPGERDLAEEFAVSRPTIREAMIALEIRGMVEARQGSGIYVTQAPPPAGRSPELDVGAFELNEARILFEGEAAALAATSIEDETLAALDRVLESMAGAGESPGAVDADREFHLLIAEGTGNSIVRSVVEMLWQIRESSPLCVHMFGKARREGVTPRVAEHRLIVDALRARNPQAAREAMRAHLRRVTEDLLAATEVELIERAQAEAHAQRSRIAQRASL</sequence>
<dbReference type="SUPFAM" id="SSF48008">
    <property type="entry name" value="GntR ligand-binding domain-like"/>
    <property type="match status" value="1"/>
</dbReference>
<dbReference type="GO" id="GO:0003700">
    <property type="term" value="F:DNA-binding transcription factor activity"/>
    <property type="evidence" value="ECO:0007669"/>
    <property type="project" value="InterPro"/>
</dbReference>
<evidence type="ECO:0000256" key="1">
    <source>
        <dbReference type="ARBA" id="ARBA00023015"/>
    </source>
</evidence>
<evidence type="ECO:0000256" key="2">
    <source>
        <dbReference type="ARBA" id="ARBA00023125"/>
    </source>
</evidence>
<dbReference type="Pfam" id="PF07729">
    <property type="entry name" value="FCD"/>
    <property type="match status" value="1"/>
</dbReference>
<comment type="caution">
    <text evidence="5">The sequence shown here is derived from an EMBL/GenBank/DDBJ whole genome shotgun (WGS) entry which is preliminary data.</text>
</comment>
<dbReference type="Gene3D" id="1.20.120.530">
    <property type="entry name" value="GntR ligand-binding domain-like"/>
    <property type="match status" value="1"/>
</dbReference>
<keyword evidence="1" id="KW-0805">Transcription regulation</keyword>
<proteinExistence type="predicted"/>
<gene>
    <name evidence="5" type="ORF">E2493_14045</name>
</gene>
<name>A0A4Y8ZQT6_9SPHN</name>
<dbReference type="Gene3D" id="1.10.10.10">
    <property type="entry name" value="Winged helix-like DNA-binding domain superfamily/Winged helix DNA-binding domain"/>
    <property type="match status" value="1"/>
</dbReference>
<dbReference type="InterPro" id="IPR011711">
    <property type="entry name" value="GntR_C"/>
</dbReference>
<dbReference type="PRINTS" id="PR00035">
    <property type="entry name" value="HTHGNTR"/>
</dbReference>
<protein>
    <submittedName>
        <fullName evidence="5">FadR family transcriptional regulator</fullName>
    </submittedName>
</protein>
<dbReference type="RefSeq" id="WP_135087859.1">
    <property type="nucleotide sequence ID" value="NZ_SPDV01000028.1"/>
</dbReference>
<dbReference type="CDD" id="cd07377">
    <property type="entry name" value="WHTH_GntR"/>
    <property type="match status" value="1"/>
</dbReference>
<dbReference type="PANTHER" id="PTHR43537:SF5">
    <property type="entry name" value="UXU OPERON TRANSCRIPTIONAL REGULATOR"/>
    <property type="match status" value="1"/>
</dbReference>
<accession>A0A4Y8ZQT6</accession>
<dbReference type="SUPFAM" id="SSF46785">
    <property type="entry name" value="Winged helix' DNA-binding domain"/>
    <property type="match status" value="1"/>
</dbReference>
<reference evidence="5 6" key="1">
    <citation type="submission" date="2019-03" db="EMBL/GenBank/DDBJ databases">
        <title>Genome sequence of Sphingomonas sp. 17J27-24.</title>
        <authorList>
            <person name="Kim M."/>
            <person name="Maeng S."/>
            <person name="Sathiyaraj S."/>
        </authorList>
    </citation>
    <scope>NUCLEOTIDE SEQUENCE [LARGE SCALE GENOMIC DNA]</scope>
    <source>
        <strain evidence="5 6">17J27-24</strain>
    </source>
</reference>
<keyword evidence="3" id="KW-0804">Transcription</keyword>
<evidence type="ECO:0000313" key="6">
    <source>
        <dbReference type="Proteomes" id="UP000298213"/>
    </source>
</evidence>
<evidence type="ECO:0000259" key="4">
    <source>
        <dbReference type="PROSITE" id="PS50949"/>
    </source>
</evidence>
<dbReference type="InterPro" id="IPR036388">
    <property type="entry name" value="WH-like_DNA-bd_sf"/>
</dbReference>
<dbReference type="OrthoDB" id="9812645at2"/>
<keyword evidence="6" id="KW-1185">Reference proteome</keyword>
<dbReference type="PANTHER" id="PTHR43537">
    <property type="entry name" value="TRANSCRIPTIONAL REGULATOR, GNTR FAMILY"/>
    <property type="match status" value="1"/>
</dbReference>
<dbReference type="GO" id="GO:0003677">
    <property type="term" value="F:DNA binding"/>
    <property type="evidence" value="ECO:0007669"/>
    <property type="project" value="UniProtKB-KW"/>
</dbReference>
<dbReference type="SMART" id="SM00345">
    <property type="entry name" value="HTH_GNTR"/>
    <property type="match status" value="1"/>
</dbReference>
<evidence type="ECO:0000256" key="3">
    <source>
        <dbReference type="ARBA" id="ARBA00023163"/>
    </source>
</evidence>
<dbReference type="InterPro" id="IPR008920">
    <property type="entry name" value="TF_FadR/GntR_C"/>
</dbReference>
<evidence type="ECO:0000313" key="5">
    <source>
        <dbReference type="EMBL" id="TFI57642.1"/>
    </source>
</evidence>
<dbReference type="Pfam" id="PF00392">
    <property type="entry name" value="GntR"/>
    <property type="match status" value="1"/>
</dbReference>
<keyword evidence="2" id="KW-0238">DNA-binding</keyword>
<dbReference type="InterPro" id="IPR000524">
    <property type="entry name" value="Tscrpt_reg_HTH_GntR"/>
</dbReference>
<dbReference type="EMBL" id="SPDV01000028">
    <property type="protein sequence ID" value="TFI57642.1"/>
    <property type="molecule type" value="Genomic_DNA"/>
</dbReference>